<proteinExistence type="predicted"/>
<organism evidence="1 2">
    <name type="scientific">Auriscalpium vulgare</name>
    <dbReference type="NCBI Taxonomy" id="40419"/>
    <lineage>
        <taxon>Eukaryota</taxon>
        <taxon>Fungi</taxon>
        <taxon>Dikarya</taxon>
        <taxon>Basidiomycota</taxon>
        <taxon>Agaricomycotina</taxon>
        <taxon>Agaricomycetes</taxon>
        <taxon>Russulales</taxon>
        <taxon>Auriscalpiaceae</taxon>
        <taxon>Auriscalpium</taxon>
    </lineage>
</organism>
<gene>
    <name evidence="1" type="ORF">FA95DRAFT_1482269</name>
</gene>
<dbReference type="Proteomes" id="UP000814033">
    <property type="component" value="Unassembled WGS sequence"/>
</dbReference>
<dbReference type="EMBL" id="MU275842">
    <property type="protein sequence ID" value="KAI0052951.1"/>
    <property type="molecule type" value="Genomic_DNA"/>
</dbReference>
<name>A0ACB8SAH6_9AGAM</name>
<evidence type="ECO:0000313" key="1">
    <source>
        <dbReference type="EMBL" id="KAI0052951.1"/>
    </source>
</evidence>
<reference evidence="1" key="2">
    <citation type="journal article" date="2022" name="New Phytol.">
        <title>Evolutionary transition to the ectomycorrhizal habit in the genomes of a hyperdiverse lineage of mushroom-forming fungi.</title>
        <authorList>
            <person name="Looney B."/>
            <person name="Miyauchi S."/>
            <person name="Morin E."/>
            <person name="Drula E."/>
            <person name="Courty P.E."/>
            <person name="Kohler A."/>
            <person name="Kuo A."/>
            <person name="LaButti K."/>
            <person name="Pangilinan J."/>
            <person name="Lipzen A."/>
            <person name="Riley R."/>
            <person name="Andreopoulos W."/>
            <person name="He G."/>
            <person name="Johnson J."/>
            <person name="Nolan M."/>
            <person name="Tritt A."/>
            <person name="Barry K.W."/>
            <person name="Grigoriev I.V."/>
            <person name="Nagy L.G."/>
            <person name="Hibbett D."/>
            <person name="Henrissat B."/>
            <person name="Matheny P.B."/>
            <person name="Labbe J."/>
            <person name="Martin F.M."/>
        </authorList>
    </citation>
    <scope>NUCLEOTIDE SEQUENCE</scope>
    <source>
        <strain evidence="1">FP105234-sp</strain>
    </source>
</reference>
<accession>A0ACB8SAH6</accession>
<comment type="caution">
    <text evidence="1">The sequence shown here is derived from an EMBL/GenBank/DDBJ whole genome shotgun (WGS) entry which is preliminary data.</text>
</comment>
<keyword evidence="2" id="KW-1185">Reference proteome</keyword>
<sequence length="725" mass="81916">MRVHPAFGTILATLDLHECTIPHFLLSLLISQHPDSHRARRILIENLQDVLDALLLSPESSGVTRKWSIRSSAAALSASVIDLAQRDNGWHFSAVHASPEQIRDFQIRDLAEDVQEQHPELWDFLGALKVVIISIMMQSINQRCNALQSIMGIFLHSCNAPEKVVKTLAHMGLSVSLSSIHHAIHSLAMKASLDLQIVGKSRVASYAYDNFDIDFKTTLPTIEQSVDTLLHLTSGLIFRLAHGVKLEDLKCSEELWKKSRFNDQAAQDPPKTPEPVEKIPVTKLSHYPVRAMDINQSKVSGNIEAIEDLLAQGGVGDPDDEDEHYDVEDITPFVVLVHGDLGTLERVQSAQERRAIEDTPWRRLQSIVLVPGFFHLKMAAADAIWRIFISEKGTQDDPNSLRTLAGILRPKETGKIASKPGFRRTHEIILHVGTVLRLDCWRLEANRRDARCATLHDFAASEPTWDDILEMSYVLADKYVAGTESVDIFEIRARSSAIRDQQYENTLILHQYLLLYEELSYSMNAGDMGRIETVVPSWIWIFRATGKHKYASGMLRFMTDVHFLYPEGLKRAVRYNCLVNPTGKPNEFRAVDWLVELNNLFTKETYGGSGSNYTKKRVLEESVLVEIYRACHKKIERDLHLPGLTYHHAAKNMEKTFEKLSAYIQNISHPNEIQRGRKSAHLVEEKVDKGQGIYANGGDFDSTEADDGMPLEIELEDLEVDDNIL</sequence>
<protein>
    <submittedName>
        <fullName evidence="1">Uncharacterized protein</fullName>
    </submittedName>
</protein>
<reference evidence="1" key="1">
    <citation type="submission" date="2021-02" db="EMBL/GenBank/DDBJ databases">
        <authorList>
            <consortium name="DOE Joint Genome Institute"/>
            <person name="Ahrendt S."/>
            <person name="Looney B.P."/>
            <person name="Miyauchi S."/>
            <person name="Morin E."/>
            <person name="Drula E."/>
            <person name="Courty P.E."/>
            <person name="Chicoki N."/>
            <person name="Fauchery L."/>
            <person name="Kohler A."/>
            <person name="Kuo A."/>
            <person name="Labutti K."/>
            <person name="Pangilinan J."/>
            <person name="Lipzen A."/>
            <person name="Riley R."/>
            <person name="Andreopoulos W."/>
            <person name="He G."/>
            <person name="Johnson J."/>
            <person name="Barry K.W."/>
            <person name="Grigoriev I.V."/>
            <person name="Nagy L."/>
            <person name="Hibbett D."/>
            <person name="Henrissat B."/>
            <person name="Matheny P.B."/>
            <person name="Labbe J."/>
            <person name="Martin F."/>
        </authorList>
    </citation>
    <scope>NUCLEOTIDE SEQUENCE</scope>
    <source>
        <strain evidence="1">FP105234-sp</strain>
    </source>
</reference>
<evidence type="ECO:0000313" key="2">
    <source>
        <dbReference type="Proteomes" id="UP000814033"/>
    </source>
</evidence>